<sequence length="718" mass="82734">MNSLLLFFLLFVSNNFCFNRQIREFDLNAPREGGIEFNVNSINNNFVNENHFSAHKHHNPNRVHHTYNSPDDDDNGDLLVETQNGKIKGRAFYLDYHLPKSGRSRHYPYGKKKYQVNAWLGIPYAEKPIGDLRFKRPVPIKNWDDVMDVTELPNSCYQLHDTLITGFDGVEMWNPNTNVSEDCLYLNIWSPHPKPKNSAVMVWIYGGGFTSGTATLKIYDPKIIVAETQTIIVSIQYRLSIFGFLYMDDEKAPGNQGLIDQYLALKWIQNNIQYFGGDSSKITLFGESAGSVSVSLHLLSPLSSNLFHNAIMESGTALADWTLLNHEDAMKRSTGILKKIGCKGTTPEMIECAKKVNARTALEQSDEYFYSRATHGVAQFIFVPVVDKYFLEEEPISLLNRGKFKKCPILLGGNRDEGNWLFVYAFPEYRNLTTRPAIDYGTFKDFMTSLFYFYPQYPDVSSLAIRNAILYRYTNWNNVHNEEKNFENLDDAAGDFHFLCPTIDFANIYAISQIDVYFYYYTQRSSNHYWPEWLGVMHGDEISFVFGEPLSPEKNYTYEEKILARKMLKYWSNFAKYSNPNGPVTKSERGLNKRQNLTIEIEVPRTSSLEPVATQTLLQPIEYWPKYQVHFDPKDNNQRAHLTLNSEKVEIGYNLRAEYCAFWGSFLPKLILGEARCNCGACLYNYEKHKELNSNTGAKTPYQNTALIIFFVFRVILA</sequence>
<gene>
    <name evidence="8" type="ORF">BpHYR1_048602</name>
</gene>
<feature type="chain" id="PRO_5018008817" evidence="6">
    <location>
        <begin position="18"/>
        <end position="718"/>
    </location>
</feature>
<feature type="signal peptide" evidence="6">
    <location>
        <begin position="1"/>
        <end position="17"/>
    </location>
</feature>
<dbReference type="GO" id="GO:0003990">
    <property type="term" value="F:acetylcholinesterase activity"/>
    <property type="evidence" value="ECO:0007669"/>
    <property type="project" value="TreeGrafter"/>
</dbReference>
<dbReference type="PRINTS" id="PR00878">
    <property type="entry name" value="CHOLNESTRASE"/>
</dbReference>
<dbReference type="OrthoDB" id="9000293at2759"/>
<proteinExistence type="inferred from homology"/>
<keyword evidence="3 8" id="KW-0378">Hydrolase</keyword>
<dbReference type="PANTHER" id="PTHR43918">
    <property type="entry name" value="ACETYLCHOLINESTERASE"/>
    <property type="match status" value="1"/>
</dbReference>
<dbReference type="Gene3D" id="3.40.50.1820">
    <property type="entry name" value="alpha/beta hydrolase"/>
    <property type="match status" value="1"/>
</dbReference>
<dbReference type="EMBL" id="REGN01012184">
    <property type="protein sequence ID" value="RMZ96447.1"/>
    <property type="molecule type" value="Genomic_DNA"/>
</dbReference>
<dbReference type="GO" id="GO:0005615">
    <property type="term" value="C:extracellular space"/>
    <property type="evidence" value="ECO:0007669"/>
    <property type="project" value="TreeGrafter"/>
</dbReference>
<evidence type="ECO:0000259" key="7">
    <source>
        <dbReference type="Pfam" id="PF00135"/>
    </source>
</evidence>
<dbReference type="Pfam" id="PF00135">
    <property type="entry name" value="COesterase"/>
    <property type="match status" value="1"/>
</dbReference>
<organism evidence="8 9">
    <name type="scientific">Brachionus plicatilis</name>
    <name type="common">Marine rotifer</name>
    <name type="synonym">Brachionus muelleri</name>
    <dbReference type="NCBI Taxonomy" id="10195"/>
    <lineage>
        <taxon>Eukaryota</taxon>
        <taxon>Metazoa</taxon>
        <taxon>Spiralia</taxon>
        <taxon>Gnathifera</taxon>
        <taxon>Rotifera</taxon>
        <taxon>Eurotatoria</taxon>
        <taxon>Monogononta</taxon>
        <taxon>Pseudotrocha</taxon>
        <taxon>Ploima</taxon>
        <taxon>Brachionidae</taxon>
        <taxon>Brachionus</taxon>
    </lineage>
</organism>
<dbReference type="EC" id="3.1.1.1" evidence="8"/>
<dbReference type="PANTHER" id="PTHR43918:SF12">
    <property type="entry name" value="ACETYLCHOLINESTERASE 1"/>
    <property type="match status" value="1"/>
</dbReference>
<dbReference type="AlphaFoldDB" id="A0A3M7PCK9"/>
<keyword evidence="9" id="KW-1185">Reference proteome</keyword>
<dbReference type="STRING" id="10195.A0A3M7PCK9"/>
<dbReference type="InterPro" id="IPR019826">
    <property type="entry name" value="Carboxylesterase_B_AS"/>
</dbReference>
<evidence type="ECO:0000256" key="4">
    <source>
        <dbReference type="ARBA" id="ARBA00023157"/>
    </source>
</evidence>
<evidence type="ECO:0000256" key="6">
    <source>
        <dbReference type="SAM" id="SignalP"/>
    </source>
</evidence>
<feature type="active site" description="Acyl-ester intermediate" evidence="5">
    <location>
        <position position="288"/>
    </location>
</feature>
<comment type="caution">
    <text evidence="8">The sequence shown here is derived from an EMBL/GenBank/DDBJ whole genome shotgun (WGS) entry which is preliminary data.</text>
</comment>
<evidence type="ECO:0000256" key="3">
    <source>
        <dbReference type="ARBA" id="ARBA00022801"/>
    </source>
</evidence>
<dbReference type="InterPro" id="IPR050654">
    <property type="entry name" value="AChE-related_enzymes"/>
</dbReference>
<name>A0A3M7PCK9_BRAPC</name>
<evidence type="ECO:0000256" key="1">
    <source>
        <dbReference type="ARBA" id="ARBA00005964"/>
    </source>
</evidence>
<feature type="domain" description="Carboxylesterase type B" evidence="7">
    <location>
        <begin position="106"/>
        <end position="663"/>
    </location>
</feature>
<keyword evidence="6" id="KW-0732">Signal</keyword>
<keyword evidence="4" id="KW-1015">Disulfide bond</keyword>
<dbReference type="GO" id="GO:0106435">
    <property type="term" value="F:carboxylesterase activity"/>
    <property type="evidence" value="ECO:0007669"/>
    <property type="project" value="UniProtKB-EC"/>
</dbReference>
<feature type="active site" description="Charge relay system" evidence="5">
    <location>
        <position position="417"/>
    </location>
</feature>
<dbReference type="Proteomes" id="UP000276133">
    <property type="component" value="Unassembled WGS sequence"/>
</dbReference>
<accession>A0A3M7PCK9</accession>
<feature type="active site" description="Charge relay system" evidence="5">
    <location>
        <position position="538"/>
    </location>
</feature>
<reference evidence="8 9" key="1">
    <citation type="journal article" date="2018" name="Sci. Rep.">
        <title>Genomic signatures of local adaptation to the degree of environmental predictability in rotifers.</title>
        <authorList>
            <person name="Franch-Gras L."/>
            <person name="Hahn C."/>
            <person name="Garcia-Roger E.M."/>
            <person name="Carmona M.J."/>
            <person name="Serra M."/>
            <person name="Gomez A."/>
        </authorList>
    </citation>
    <scope>NUCLEOTIDE SEQUENCE [LARGE SCALE GENOMIC DNA]</scope>
    <source>
        <strain evidence="8">HYR1</strain>
    </source>
</reference>
<evidence type="ECO:0000313" key="8">
    <source>
        <dbReference type="EMBL" id="RMZ96447.1"/>
    </source>
</evidence>
<dbReference type="SMR" id="A0A3M7PCK9"/>
<dbReference type="InterPro" id="IPR029058">
    <property type="entry name" value="AB_hydrolase_fold"/>
</dbReference>
<comment type="similarity">
    <text evidence="1">Belongs to the type-B carboxylesterase/lipase family.</text>
</comment>
<dbReference type="InterPro" id="IPR000997">
    <property type="entry name" value="Cholinesterase"/>
</dbReference>
<evidence type="ECO:0000256" key="2">
    <source>
        <dbReference type="ARBA" id="ARBA00022487"/>
    </source>
</evidence>
<dbReference type="InterPro" id="IPR002018">
    <property type="entry name" value="CarbesteraseB"/>
</dbReference>
<dbReference type="GO" id="GO:0019695">
    <property type="term" value="P:choline metabolic process"/>
    <property type="evidence" value="ECO:0007669"/>
    <property type="project" value="TreeGrafter"/>
</dbReference>
<evidence type="ECO:0000313" key="9">
    <source>
        <dbReference type="Proteomes" id="UP000276133"/>
    </source>
</evidence>
<dbReference type="InterPro" id="IPR019819">
    <property type="entry name" value="Carboxylesterase_B_CS"/>
</dbReference>
<dbReference type="GO" id="GO:0006581">
    <property type="term" value="P:acetylcholine catabolic process"/>
    <property type="evidence" value="ECO:0007669"/>
    <property type="project" value="TreeGrafter"/>
</dbReference>
<dbReference type="PROSITE" id="PS00122">
    <property type="entry name" value="CARBOXYLESTERASE_B_1"/>
    <property type="match status" value="1"/>
</dbReference>
<evidence type="ECO:0000256" key="5">
    <source>
        <dbReference type="PIRSR" id="PIRSR600997-1"/>
    </source>
</evidence>
<dbReference type="PROSITE" id="PS00941">
    <property type="entry name" value="CARBOXYLESTERASE_B_2"/>
    <property type="match status" value="1"/>
</dbReference>
<dbReference type="EC" id="3.1.1.8" evidence="8"/>
<protein>
    <submittedName>
        <fullName evidence="8">Acetylcholinesterase type 1</fullName>
        <ecNumber evidence="8">3.1.1.1</ecNumber>
        <ecNumber evidence="8">3.1.1.8</ecNumber>
    </submittedName>
</protein>
<keyword evidence="2" id="KW-0719">Serine esterase</keyword>
<dbReference type="GO" id="GO:0005886">
    <property type="term" value="C:plasma membrane"/>
    <property type="evidence" value="ECO:0007669"/>
    <property type="project" value="TreeGrafter"/>
</dbReference>
<dbReference type="SUPFAM" id="SSF53474">
    <property type="entry name" value="alpha/beta-Hydrolases"/>
    <property type="match status" value="1"/>
</dbReference>